<protein>
    <recommendedName>
        <fullName evidence="8">Rhodopsin domain-containing protein</fullName>
    </recommendedName>
</protein>
<dbReference type="PANTHER" id="PTHR33048">
    <property type="entry name" value="PTH11-LIKE INTEGRAL MEMBRANE PROTEIN (AFU_ORTHOLOGUE AFUA_5G11245)"/>
    <property type="match status" value="1"/>
</dbReference>
<comment type="subcellular location">
    <subcellularLocation>
        <location evidence="1">Membrane</location>
        <topology evidence="1">Multi-pass membrane protein</topology>
    </subcellularLocation>
</comment>
<dbReference type="AlphaFoldDB" id="A0A2V5IRG5"/>
<dbReference type="PANTHER" id="PTHR33048:SF113">
    <property type="entry name" value="INTEGRAL MEMBRANE PROTEIN-RELATED"/>
    <property type="match status" value="1"/>
</dbReference>
<feature type="compositionally biased region" description="Polar residues" evidence="6">
    <location>
        <begin position="433"/>
        <end position="442"/>
    </location>
</feature>
<comment type="similarity">
    <text evidence="5">Belongs to the SAT4 family.</text>
</comment>
<evidence type="ECO:0000313" key="10">
    <source>
        <dbReference type="Proteomes" id="UP000248817"/>
    </source>
</evidence>
<dbReference type="InterPro" id="IPR049326">
    <property type="entry name" value="Rhodopsin_dom_fungi"/>
</dbReference>
<evidence type="ECO:0000256" key="1">
    <source>
        <dbReference type="ARBA" id="ARBA00004141"/>
    </source>
</evidence>
<evidence type="ECO:0000256" key="4">
    <source>
        <dbReference type="ARBA" id="ARBA00023136"/>
    </source>
</evidence>
<gene>
    <name evidence="9" type="ORF">BP00DRAFT_331510</name>
</gene>
<dbReference type="Pfam" id="PF20684">
    <property type="entry name" value="Fung_rhodopsin"/>
    <property type="match status" value="1"/>
</dbReference>
<feature type="compositionally biased region" description="Basic and acidic residues" evidence="6">
    <location>
        <begin position="389"/>
        <end position="410"/>
    </location>
</feature>
<feature type="region of interest" description="Disordered" evidence="6">
    <location>
        <begin position="301"/>
        <end position="338"/>
    </location>
</feature>
<feature type="compositionally biased region" description="Polar residues" evidence="6">
    <location>
        <begin position="362"/>
        <end position="378"/>
    </location>
</feature>
<evidence type="ECO:0000256" key="5">
    <source>
        <dbReference type="ARBA" id="ARBA00038359"/>
    </source>
</evidence>
<keyword evidence="10" id="KW-1185">Reference proteome</keyword>
<proteinExistence type="inferred from homology"/>
<feature type="compositionally biased region" description="Gly residues" evidence="6">
    <location>
        <begin position="310"/>
        <end position="321"/>
    </location>
</feature>
<feature type="transmembrane region" description="Helical" evidence="7">
    <location>
        <begin position="12"/>
        <end position="31"/>
    </location>
</feature>
<evidence type="ECO:0000256" key="6">
    <source>
        <dbReference type="SAM" id="MobiDB-lite"/>
    </source>
</evidence>
<keyword evidence="2 7" id="KW-0812">Transmembrane</keyword>
<evidence type="ECO:0000256" key="2">
    <source>
        <dbReference type="ARBA" id="ARBA00022692"/>
    </source>
</evidence>
<evidence type="ECO:0000259" key="8">
    <source>
        <dbReference type="Pfam" id="PF20684"/>
    </source>
</evidence>
<feature type="transmembrane region" description="Helical" evidence="7">
    <location>
        <begin position="208"/>
        <end position="229"/>
    </location>
</feature>
<sequence length="452" mass="49476">MAAEDRSPEVKAVAAVFMSVACIAVILRCYVRGWIVRAFGIDDWAMVVAMLFYCMFSGCMIGGAIYGTGRHFSVLDAHQRVTAMKYWWFCEIAYCFSAMGCKISVCIFLLRITVKRMHIWILRIVMVLTVVAALVFMFLMLLQCRPVSYFWTRKAFDDSIHGVCINMEIIIAMTYVYSAFAALCDFTVGILPFFIVKNLHMRKQTKMAVVGILGMACIASSATIIRIPWVHTFDDPDFLCTSSPLLPACRSFQANPCVPLDATVEIALWSNIETGLGITAGSLATLRPLVRHWLGSHSDPNYYDRSPFGGPSGSRRLGGGASNNPHHHARSHERPMPLGSLDEAAVQGRLRPDKLAVTVTTIHSQRGPLTSSNSSEEQLTAGLSGERSPGSKDSRGRRDRHRDRDRDPESHPGSAGGPGGGGGGGFGGIQRTFEVTQTSSAGDDSCHEHSMV</sequence>
<feature type="domain" description="Rhodopsin" evidence="8">
    <location>
        <begin position="27"/>
        <end position="291"/>
    </location>
</feature>
<feature type="transmembrane region" description="Helical" evidence="7">
    <location>
        <begin position="122"/>
        <end position="142"/>
    </location>
</feature>
<dbReference type="GO" id="GO:0016020">
    <property type="term" value="C:membrane"/>
    <property type="evidence" value="ECO:0007669"/>
    <property type="project" value="UniProtKB-SubCell"/>
</dbReference>
<reference evidence="9 10" key="1">
    <citation type="submission" date="2018-02" db="EMBL/GenBank/DDBJ databases">
        <title>The genomes of Aspergillus section Nigri reveals drivers in fungal speciation.</title>
        <authorList>
            <consortium name="DOE Joint Genome Institute"/>
            <person name="Vesth T.C."/>
            <person name="Nybo J."/>
            <person name="Theobald S."/>
            <person name="Brandl J."/>
            <person name="Frisvad J.C."/>
            <person name="Nielsen K.F."/>
            <person name="Lyhne E.K."/>
            <person name="Kogle M.E."/>
            <person name="Kuo A."/>
            <person name="Riley R."/>
            <person name="Clum A."/>
            <person name="Nolan M."/>
            <person name="Lipzen A."/>
            <person name="Salamov A."/>
            <person name="Henrissat B."/>
            <person name="Wiebenga A."/>
            <person name="De vries R.P."/>
            <person name="Grigoriev I.V."/>
            <person name="Mortensen U.H."/>
            <person name="Andersen M.R."/>
            <person name="Baker S.E."/>
        </authorList>
    </citation>
    <scope>NUCLEOTIDE SEQUENCE [LARGE SCALE GENOMIC DNA]</scope>
    <source>
        <strain evidence="9 10">CBS 114.80</strain>
    </source>
</reference>
<keyword evidence="4 7" id="KW-0472">Membrane</keyword>
<dbReference type="EMBL" id="KZ825463">
    <property type="protein sequence ID" value="PYI36834.1"/>
    <property type="molecule type" value="Genomic_DNA"/>
</dbReference>
<dbReference type="Proteomes" id="UP000248817">
    <property type="component" value="Unassembled WGS sequence"/>
</dbReference>
<dbReference type="InterPro" id="IPR052337">
    <property type="entry name" value="SAT4-like"/>
</dbReference>
<accession>A0A2V5IRG5</accession>
<feature type="compositionally biased region" description="Gly residues" evidence="6">
    <location>
        <begin position="414"/>
        <end position="428"/>
    </location>
</feature>
<feature type="transmembrane region" description="Helical" evidence="7">
    <location>
        <begin position="175"/>
        <end position="196"/>
    </location>
</feature>
<evidence type="ECO:0000313" key="9">
    <source>
        <dbReference type="EMBL" id="PYI36834.1"/>
    </source>
</evidence>
<keyword evidence="3 7" id="KW-1133">Transmembrane helix</keyword>
<evidence type="ECO:0000256" key="7">
    <source>
        <dbReference type="SAM" id="Phobius"/>
    </source>
</evidence>
<feature type="region of interest" description="Disordered" evidence="6">
    <location>
        <begin position="362"/>
        <end position="452"/>
    </location>
</feature>
<evidence type="ECO:0000256" key="3">
    <source>
        <dbReference type="ARBA" id="ARBA00022989"/>
    </source>
</evidence>
<name>A0A2V5IRG5_9EURO</name>
<organism evidence="9 10">
    <name type="scientific">Aspergillus indologenus CBS 114.80</name>
    <dbReference type="NCBI Taxonomy" id="1450541"/>
    <lineage>
        <taxon>Eukaryota</taxon>
        <taxon>Fungi</taxon>
        <taxon>Dikarya</taxon>
        <taxon>Ascomycota</taxon>
        <taxon>Pezizomycotina</taxon>
        <taxon>Eurotiomycetes</taxon>
        <taxon>Eurotiomycetidae</taxon>
        <taxon>Eurotiales</taxon>
        <taxon>Aspergillaceae</taxon>
        <taxon>Aspergillus</taxon>
        <taxon>Aspergillus subgen. Circumdati</taxon>
    </lineage>
</organism>
<dbReference type="PROSITE" id="PS51257">
    <property type="entry name" value="PROKAR_LIPOPROTEIN"/>
    <property type="match status" value="1"/>
</dbReference>
<feature type="transmembrane region" description="Helical" evidence="7">
    <location>
        <begin position="86"/>
        <end position="110"/>
    </location>
</feature>
<feature type="transmembrane region" description="Helical" evidence="7">
    <location>
        <begin position="43"/>
        <end position="66"/>
    </location>
</feature>